<dbReference type="WBParaSite" id="HPBE_0002181501-mRNA-1">
    <property type="protein sequence ID" value="HPBE_0002181501-mRNA-1"/>
    <property type="gene ID" value="HPBE_0002181501"/>
</dbReference>
<dbReference type="Pfam" id="PF01359">
    <property type="entry name" value="Transposase_1"/>
    <property type="match status" value="1"/>
</dbReference>
<evidence type="ECO:0000313" key="4">
    <source>
        <dbReference type="WBParaSite" id="HPBE_0002181501-mRNA-1"/>
    </source>
</evidence>
<evidence type="ECO:0000313" key="2">
    <source>
        <dbReference type="EMBL" id="VDP28258.1"/>
    </source>
</evidence>
<gene>
    <name evidence="2" type="ORF">HPBE_LOCUS21814</name>
</gene>
<dbReference type="Proteomes" id="UP000050761">
    <property type="component" value="Unassembled WGS sequence"/>
</dbReference>
<sequence length="102" mass="11128">MSSREMNPGSSSLTILGRPSGSLKESHNLKADIHLRKDSRGTLYRELPNDGIAVAANTYATQLQKLSEAMQCKRRGRGDVYLLHDNARPPHCKVVSPEVAGA</sequence>
<proteinExistence type="predicted"/>
<accession>A0A3P8D3J2</accession>
<accession>A0A183GH09</accession>
<dbReference type="InterPro" id="IPR001888">
    <property type="entry name" value="Transposase_1"/>
</dbReference>
<reference evidence="4" key="2">
    <citation type="submission" date="2019-09" db="UniProtKB">
        <authorList>
            <consortium name="WormBaseParasite"/>
        </authorList>
    </citation>
    <scope>IDENTIFICATION</scope>
</reference>
<feature type="compositionally biased region" description="Polar residues" evidence="1">
    <location>
        <begin position="1"/>
        <end position="14"/>
    </location>
</feature>
<dbReference type="Gene3D" id="3.30.420.10">
    <property type="entry name" value="Ribonuclease H-like superfamily/Ribonuclease H"/>
    <property type="match status" value="1"/>
</dbReference>
<reference evidence="2 3" key="1">
    <citation type="submission" date="2018-11" db="EMBL/GenBank/DDBJ databases">
        <authorList>
            <consortium name="Pathogen Informatics"/>
        </authorList>
    </citation>
    <scope>NUCLEOTIDE SEQUENCE [LARGE SCALE GENOMIC DNA]</scope>
</reference>
<evidence type="ECO:0000256" key="1">
    <source>
        <dbReference type="SAM" id="MobiDB-lite"/>
    </source>
</evidence>
<feature type="region of interest" description="Disordered" evidence="1">
    <location>
        <begin position="1"/>
        <end position="29"/>
    </location>
</feature>
<keyword evidence="3" id="KW-1185">Reference proteome</keyword>
<protein>
    <submittedName>
        <fullName evidence="2 4">Uncharacterized protein</fullName>
    </submittedName>
</protein>
<name>A0A183GH09_HELPZ</name>
<dbReference type="GO" id="GO:0003676">
    <property type="term" value="F:nucleic acid binding"/>
    <property type="evidence" value="ECO:0007669"/>
    <property type="project" value="InterPro"/>
</dbReference>
<evidence type="ECO:0000313" key="3">
    <source>
        <dbReference type="Proteomes" id="UP000050761"/>
    </source>
</evidence>
<organism evidence="3 4">
    <name type="scientific">Heligmosomoides polygyrus</name>
    <name type="common">Parasitic roundworm</name>
    <dbReference type="NCBI Taxonomy" id="6339"/>
    <lineage>
        <taxon>Eukaryota</taxon>
        <taxon>Metazoa</taxon>
        <taxon>Ecdysozoa</taxon>
        <taxon>Nematoda</taxon>
        <taxon>Chromadorea</taxon>
        <taxon>Rhabditida</taxon>
        <taxon>Rhabditina</taxon>
        <taxon>Rhabditomorpha</taxon>
        <taxon>Strongyloidea</taxon>
        <taxon>Heligmosomidae</taxon>
        <taxon>Heligmosomoides</taxon>
    </lineage>
</organism>
<dbReference type="InterPro" id="IPR036397">
    <property type="entry name" value="RNaseH_sf"/>
</dbReference>
<dbReference type="EMBL" id="UZAH01033358">
    <property type="protein sequence ID" value="VDP28258.1"/>
    <property type="molecule type" value="Genomic_DNA"/>
</dbReference>
<dbReference type="AlphaFoldDB" id="A0A183GH09"/>